<dbReference type="SUPFAM" id="SSF55729">
    <property type="entry name" value="Acyl-CoA N-acyltransferases (Nat)"/>
    <property type="match status" value="1"/>
</dbReference>
<comment type="caution">
    <text evidence="2">The sequence shown here is derived from an EMBL/GenBank/DDBJ whole genome shotgun (WGS) entry which is preliminary data.</text>
</comment>
<dbReference type="PROSITE" id="PS51186">
    <property type="entry name" value="GNAT"/>
    <property type="match status" value="1"/>
</dbReference>
<dbReference type="InterPro" id="IPR016181">
    <property type="entry name" value="Acyl_CoA_acyltransferase"/>
</dbReference>
<evidence type="ECO:0000259" key="1">
    <source>
        <dbReference type="PROSITE" id="PS51186"/>
    </source>
</evidence>
<sequence length="219" mass="24284">MPPSAITIRRATRAELPRMARILLDAFASGPWGQSLFPPHLKVKPGDGDQFDWRLSMMSSAFDSPGREHVVACEAGEEAVGWAQWVDSGADLEGKTSAEVKDEASPPGLDTEALGRLGREGRYLEKRCDEYLRIERSKQSWLLNYLAIDPKHQRKGIGRRLTQEGLDRAASRGRDVSLRASPEGRLLYLTMGFKEVCEGKVMGGSQYSMVWSAKDGKVC</sequence>
<organism evidence="2 3">
    <name type="scientific">Diaporthe australafricana</name>
    <dbReference type="NCBI Taxonomy" id="127596"/>
    <lineage>
        <taxon>Eukaryota</taxon>
        <taxon>Fungi</taxon>
        <taxon>Dikarya</taxon>
        <taxon>Ascomycota</taxon>
        <taxon>Pezizomycotina</taxon>
        <taxon>Sordariomycetes</taxon>
        <taxon>Sordariomycetidae</taxon>
        <taxon>Diaporthales</taxon>
        <taxon>Diaporthaceae</taxon>
        <taxon>Diaporthe</taxon>
    </lineage>
</organism>
<dbReference type="InterPro" id="IPR000182">
    <property type="entry name" value="GNAT_dom"/>
</dbReference>
<reference evidence="2 3" key="1">
    <citation type="journal article" date="2024" name="IMA Fungus">
        <title>IMA Genome - F19 : A genome assembly and annotation guide to empower mycologists, including annotated draft genome sequences of Ceratocystis pirilliformis, Diaporthe australafricana, Fusarium ophioides, Paecilomyces lecythidis, and Sporothrix stenoceras.</title>
        <authorList>
            <person name="Aylward J."/>
            <person name="Wilson A.M."/>
            <person name="Visagie C.M."/>
            <person name="Spraker J."/>
            <person name="Barnes I."/>
            <person name="Buitendag C."/>
            <person name="Ceriani C."/>
            <person name="Del Mar Angel L."/>
            <person name="du Plessis D."/>
            <person name="Fuchs T."/>
            <person name="Gasser K."/>
            <person name="Kramer D."/>
            <person name="Li W."/>
            <person name="Munsamy K."/>
            <person name="Piso A."/>
            <person name="Price J.L."/>
            <person name="Sonnekus B."/>
            <person name="Thomas C."/>
            <person name="van der Nest A."/>
            <person name="van Dijk A."/>
            <person name="van Heerden A."/>
            <person name="van Vuuren N."/>
            <person name="Yilmaz N."/>
            <person name="Duong T.A."/>
            <person name="van der Merwe N.A."/>
            <person name="Wingfield M.J."/>
            <person name="Wingfield B.D."/>
        </authorList>
    </citation>
    <scope>NUCLEOTIDE SEQUENCE [LARGE SCALE GENOMIC DNA]</scope>
    <source>
        <strain evidence="2 3">CMW 18300</strain>
    </source>
</reference>
<dbReference type="InterPro" id="IPR052523">
    <property type="entry name" value="Trichothecene_AcTrans"/>
</dbReference>
<dbReference type="PANTHER" id="PTHR42791">
    <property type="entry name" value="GNAT FAMILY ACETYLTRANSFERASE"/>
    <property type="match status" value="1"/>
</dbReference>
<dbReference type="Gene3D" id="3.40.630.30">
    <property type="match status" value="1"/>
</dbReference>
<gene>
    <name evidence="2" type="ORF">Daus18300_003965</name>
</gene>
<dbReference type="Proteomes" id="UP001583177">
    <property type="component" value="Unassembled WGS sequence"/>
</dbReference>
<dbReference type="CDD" id="cd04301">
    <property type="entry name" value="NAT_SF"/>
    <property type="match status" value="1"/>
</dbReference>
<feature type="domain" description="N-acetyltransferase" evidence="1">
    <location>
        <begin position="6"/>
        <end position="214"/>
    </location>
</feature>
<dbReference type="EMBL" id="JAWRVE010000026">
    <property type="protein sequence ID" value="KAL1873146.1"/>
    <property type="molecule type" value="Genomic_DNA"/>
</dbReference>
<keyword evidence="3" id="KW-1185">Reference proteome</keyword>
<proteinExistence type="predicted"/>
<evidence type="ECO:0000313" key="3">
    <source>
        <dbReference type="Proteomes" id="UP001583177"/>
    </source>
</evidence>
<protein>
    <recommendedName>
        <fullName evidence="1">N-acetyltransferase domain-containing protein</fullName>
    </recommendedName>
</protein>
<dbReference type="Pfam" id="PF13673">
    <property type="entry name" value="Acetyltransf_10"/>
    <property type="match status" value="1"/>
</dbReference>
<dbReference type="PANTHER" id="PTHR42791:SF2">
    <property type="entry name" value="N-ACETYLTRANSFERASE DOMAIN-CONTAINING PROTEIN"/>
    <property type="match status" value="1"/>
</dbReference>
<name>A0ABR3XBM5_9PEZI</name>
<evidence type="ECO:0000313" key="2">
    <source>
        <dbReference type="EMBL" id="KAL1873146.1"/>
    </source>
</evidence>
<accession>A0ABR3XBM5</accession>